<dbReference type="WBParaSite" id="Csp11.Scaffold629.g13755.t1">
    <property type="protein sequence ID" value="Csp11.Scaffold629.g13755.t1"/>
    <property type="gene ID" value="Csp11.Scaffold629.g13755"/>
</dbReference>
<evidence type="ECO:0000313" key="1">
    <source>
        <dbReference type="Proteomes" id="UP000095282"/>
    </source>
</evidence>
<protein>
    <submittedName>
        <fullName evidence="2">GATA-type domain-containing protein</fullName>
    </submittedName>
</protein>
<accession>A0A1I7U0X9</accession>
<proteinExistence type="predicted"/>
<keyword evidence="1" id="KW-1185">Reference proteome</keyword>
<reference evidence="2" key="1">
    <citation type="submission" date="2016-11" db="UniProtKB">
        <authorList>
            <consortium name="WormBaseParasite"/>
        </authorList>
    </citation>
    <scope>IDENTIFICATION</scope>
</reference>
<dbReference type="Proteomes" id="UP000095282">
    <property type="component" value="Unplaced"/>
</dbReference>
<organism evidence="1 2">
    <name type="scientific">Caenorhabditis tropicalis</name>
    <dbReference type="NCBI Taxonomy" id="1561998"/>
    <lineage>
        <taxon>Eukaryota</taxon>
        <taxon>Metazoa</taxon>
        <taxon>Ecdysozoa</taxon>
        <taxon>Nematoda</taxon>
        <taxon>Chromadorea</taxon>
        <taxon>Rhabditida</taxon>
        <taxon>Rhabditina</taxon>
        <taxon>Rhabditomorpha</taxon>
        <taxon>Rhabditoidea</taxon>
        <taxon>Rhabditidae</taxon>
        <taxon>Peloderinae</taxon>
        <taxon>Caenorhabditis</taxon>
    </lineage>
</organism>
<evidence type="ECO:0000313" key="2">
    <source>
        <dbReference type="WBParaSite" id="Csp11.Scaffold629.g13755.t1"/>
    </source>
</evidence>
<dbReference type="AlphaFoldDB" id="A0A1I7U0X9"/>
<dbReference type="eggNOG" id="ENOG502TKDT">
    <property type="taxonomic scope" value="Eukaryota"/>
</dbReference>
<sequence>MIRCELCKTLRSNAWYKNEKTTDTVVCNNCCDSSVDTDPKNWTALCVKCLMSEAAYPIYTAGFKQYACW</sequence>
<name>A0A1I7U0X9_9PELO</name>